<dbReference type="AlphaFoldDB" id="A0A0A9DIS6"/>
<proteinExistence type="predicted"/>
<evidence type="ECO:0000313" key="1">
    <source>
        <dbReference type="EMBL" id="JAD86563.1"/>
    </source>
</evidence>
<reference evidence="1" key="1">
    <citation type="submission" date="2014-09" db="EMBL/GenBank/DDBJ databases">
        <authorList>
            <person name="Magalhaes I.L.F."/>
            <person name="Oliveira U."/>
            <person name="Santos F.R."/>
            <person name="Vidigal T.H.D.A."/>
            <person name="Brescovit A.D."/>
            <person name="Santos A.J."/>
        </authorList>
    </citation>
    <scope>NUCLEOTIDE SEQUENCE</scope>
    <source>
        <tissue evidence="1">Shoot tissue taken approximately 20 cm above the soil surface</tissue>
    </source>
</reference>
<dbReference type="EMBL" id="GBRH01211332">
    <property type="protein sequence ID" value="JAD86563.1"/>
    <property type="molecule type" value="Transcribed_RNA"/>
</dbReference>
<reference evidence="1" key="2">
    <citation type="journal article" date="2015" name="Data Brief">
        <title>Shoot transcriptome of the giant reed, Arundo donax.</title>
        <authorList>
            <person name="Barrero R.A."/>
            <person name="Guerrero F.D."/>
            <person name="Moolhuijzen P."/>
            <person name="Goolsby J.A."/>
            <person name="Tidwell J."/>
            <person name="Bellgard S.E."/>
            <person name="Bellgard M.I."/>
        </authorList>
    </citation>
    <scope>NUCLEOTIDE SEQUENCE</scope>
    <source>
        <tissue evidence="1">Shoot tissue taken approximately 20 cm above the soil surface</tissue>
    </source>
</reference>
<organism evidence="1">
    <name type="scientific">Arundo donax</name>
    <name type="common">Giant reed</name>
    <name type="synonym">Donax arundinaceus</name>
    <dbReference type="NCBI Taxonomy" id="35708"/>
    <lineage>
        <taxon>Eukaryota</taxon>
        <taxon>Viridiplantae</taxon>
        <taxon>Streptophyta</taxon>
        <taxon>Embryophyta</taxon>
        <taxon>Tracheophyta</taxon>
        <taxon>Spermatophyta</taxon>
        <taxon>Magnoliopsida</taxon>
        <taxon>Liliopsida</taxon>
        <taxon>Poales</taxon>
        <taxon>Poaceae</taxon>
        <taxon>PACMAD clade</taxon>
        <taxon>Arundinoideae</taxon>
        <taxon>Arundineae</taxon>
        <taxon>Arundo</taxon>
    </lineage>
</organism>
<accession>A0A0A9DIS6</accession>
<protein>
    <submittedName>
        <fullName evidence="1">Uncharacterized protein</fullName>
    </submittedName>
</protein>
<sequence>MLLLLSVDTGLEEGLMLLTRLLICGFKDTCLSSVSTLCSRGLTSFNILDAVDASSLSIIDDKTSSLDTSAAGKFSSLSERRIIS</sequence>
<name>A0A0A9DIS6_ARUDO</name>